<keyword evidence="1" id="KW-0732">Signal</keyword>
<sequence length="87" mass="9390">MAAPLALVLVVAVTVRAALFRSSLAEFISERVEVVSPLSSWKRGETAGSNGRPDPARAYHGLCEWEAGGKWPHGSQEIDLLRGSLEM</sequence>
<dbReference type="Proteomes" id="UP000662637">
    <property type="component" value="Unassembled WGS sequence"/>
</dbReference>
<proteinExistence type="predicted"/>
<name>A0A5E4C7C2_MARMO</name>
<evidence type="ECO:0000313" key="2">
    <source>
        <dbReference type="EMBL" id="KAF7479683.1"/>
    </source>
</evidence>
<evidence type="ECO:0000256" key="1">
    <source>
        <dbReference type="SAM" id="SignalP"/>
    </source>
</evidence>
<evidence type="ECO:0000313" key="3">
    <source>
        <dbReference type="EMBL" id="VTJ76881.1"/>
    </source>
</evidence>
<keyword evidence="4" id="KW-1185">Reference proteome</keyword>
<dbReference type="AlphaFoldDB" id="A0A5E4C7C2"/>
<dbReference type="EMBL" id="WJEC01001113">
    <property type="protein sequence ID" value="KAF7479683.1"/>
    <property type="molecule type" value="Genomic_DNA"/>
</dbReference>
<evidence type="ECO:0000313" key="4">
    <source>
        <dbReference type="Proteomes" id="UP000335636"/>
    </source>
</evidence>
<dbReference type="EMBL" id="CABDUW010000921">
    <property type="protein sequence ID" value="VTJ76881.1"/>
    <property type="molecule type" value="Genomic_DNA"/>
</dbReference>
<dbReference type="Proteomes" id="UP000335636">
    <property type="component" value="Unassembled WGS sequence"/>
</dbReference>
<feature type="signal peptide" evidence="1">
    <location>
        <begin position="1"/>
        <end position="17"/>
    </location>
</feature>
<reference evidence="2" key="2">
    <citation type="submission" date="2020-08" db="EMBL/GenBank/DDBJ databases">
        <authorList>
            <person name="Shumante A."/>
            <person name="Zimin A.V."/>
            <person name="Puiu D."/>
            <person name="Salzberg S.L."/>
        </authorList>
    </citation>
    <scope>NUCLEOTIDE SEQUENCE</scope>
    <source>
        <strain evidence="2">WC2-LM</strain>
        <tissue evidence="2">Liver</tissue>
    </source>
</reference>
<feature type="chain" id="PRO_5036140341" evidence="1">
    <location>
        <begin position="18"/>
        <end position="87"/>
    </location>
</feature>
<organism evidence="3 4">
    <name type="scientific">Marmota monax</name>
    <name type="common">Woodchuck</name>
    <dbReference type="NCBI Taxonomy" id="9995"/>
    <lineage>
        <taxon>Eukaryota</taxon>
        <taxon>Metazoa</taxon>
        <taxon>Chordata</taxon>
        <taxon>Craniata</taxon>
        <taxon>Vertebrata</taxon>
        <taxon>Euteleostomi</taxon>
        <taxon>Mammalia</taxon>
        <taxon>Eutheria</taxon>
        <taxon>Euarchontoglires</taxon>
        <taxon>Glires</taxon>
        <taxon>Rodentia</taxon>
        <taxon>Sciuromorpha</taxon>
        <taxon>Sciuridae</taxon>
        <taxon>Xerinae</taxon>
        <taxon>Marmotini</taxon>
        <taxon>Marmota</taxon>
    </lineage>
</organism>
<gene>
    <name evidence="2" type="ORF">GHT09_009110</name>
    <name evidence="3" type="ORF">MONAX_5E014802</name>
</gene>
<protein>
    <submittedName>
        <fullName evidence="3">Uncharacterized protein</fullName>
    </submittedName>
</protein>
<reference evidence="3 4" key="1">
    <citation type="submission" date="2019-04" db="EMBL/GenBank/DDBJ databases">
        <authorList>
            <person name="Alioto T."/>
            <person name="Alioto T."/>
        </authorList>
    </citation>
    <scope>NUCLEOTIDE SEQUENCE [LARGE SCALE GENOMIC DNA]</scope>
</reference>
<accession>A0A5E4C7C2</accession>